<dbReference type="PANTHER" id="PTHR30244">
    <property type="entry name" value="TRANSAMINASE"/>
    <property type="match status" value="1"/>
</dbReference>
<dbReference type="InterPro" id="IPR015424">
    <property type="entry name" value="PyrdxlP-dep_Trfase"/>
</dbReference>
<keyword evidence="3" id="KW-0032">Aminotransferase</keyword>
<proteinExistence type="inferred from homology"/>
<evidence type="ECO:0000256" key="2">
    <source>
        <dbReference type="RuleBase" id="RU004508"/>
    </source>
</evidence>
<reference evidence="3 4" key="1">
    <citation type="submission" date="2019-08" db="EMBL/GenBank/DDBJ databases">
        <title>Phlebobacter frassis gen. nov. sp. nov., a new member of family Sphingobacteriaceae isolated from sand fly rearing media.</title>
        <authorList>
            <person name="Kakumanu M.L."/>
            <person name="Marayati B.F."/>
            <person name="Wada-Katsumata A."/>
            <person name="Wasserberg G."/>
            <person name="Schal C."/>
            <person name="Apperson C.S."/>
            <person name="Ponnusamy L."/>
        </authorList>
    </citation>
    <scope>NUCLEOTIDE SEQUENCE [LARGE SCALE GENOMIC DNA]</scope>
    <source>
        <strain evidence="3 4">SSI9</strain>
    </source>
</reference>
<gene>
    <name evidence="3" type="ORF">FXV77_08935</name>
</gene>
<dbReference type="SUPFAM" id="SSF53383">
    <property type="entry name" value="PLP-dependent transferases"/>
    <property type="match status" value="1"/>
</dbReference>
<dbReference type="InterPro" id="IPR015422">
    <property type="entry name" value="PyrdxlP-dep_Trfase_small"/>
</dbReference>
<comment type="similarity">
    <text evidence="1 2">Belongs to the DegT/DnrJ/EryC1 family.</text>
</comment>
<dbReference type="GO" id="GO:0008483">
    <property type="term" value="F:transaminase activity"/>
    <property type="evidence" value="ECO:0007669"/>
    <property type="project" value="UniProtKB-KW"/>
</dbReference>
<dbReference type="PANTHER" id="PTHR30244:SF34">
    <property type="entry name" value="DTDP-4-AMINO-4,6-DIDEOXYGALACTOSE TRANSAMINASE"/>
    <property type="match status" value="1"/>
</dbReference>
<keyword evidence="2" id="KW-0663">Pyridoxal phosphate</keyword>
<dbReference type="Proteomes" id="UP000322362">
    <property type="component" value="Unassembled WGS sequence"/>
</dbReference>
<sequence>MNYSRREFLRQGSIMGAGLLAAPTILTASSLTAGVPAILGGAPVLANKQWTKWPVWNPATDDERLLRVVRSGVWSRAKVVAEFEEAWATAVGSKRSLTTVNGTNALITAISQFDIGPGDEVIVPPYTFIASIQAVLMNGAMPVFADIDPATFQMDPREVEKKITPRTKAILPVHIMGLPVDMDSIMEIARQHNLIVIEDSCQAHLAVYGGKKVGTIGHAGCFSFQNSKNLPIGEGGAVVSDDDSFMDRCFSYHNLGMPYGTAVGVVSGGSAIVGTKVRLTEYQAAIGLIMLERLDEETNTRHNNAAYLNSLVGDIPGIVPAKLYDKTERGAYHLYPFRFQENEFKGLSRVAFLKALRAEGVRCSSGYDSLTDKAYLNDAFTSPVYTNAYSAADLDFKLFVERNRCANSELLCDKEAVWLPQNLLLGPRTDMEEIASAMERIYKNADQIKKKIS</sequence>
<dbReference type="InterPro" id="IPR015421">
    <property type="entry name" value="PyrdxlP-dep_Trfase_major"/>
</dbReference>
<dbReference type="EMBL" id="VTAV01000004">
    <property type="protein sequence ID" value="TYR36618.1"/>
    <property type="molecule type" value="Genomic_DNA"/>
</dbReference>
<dbReference type="GO" id="GO:0000271">
    <property type="term" value="P:polysaccharide biosynthetic process"/>
    <property type="evidence" value="ECO:0007669"/>
    <property type="project" value="TreeGrafter"/>
</dbReference>
<evidence type="ECO:0000256" key="1">
    <source>
        <dbReference type="ARBA" id="ARBA00037999"/>
    </source>
</evidence>
<dbReference type="Gene3D" id="3.90.1150.10">
    <property type="entry name" value="Aspartate Aminotransferase, domain 1"/>
    <property type="match status" value="1"/>
</dbReference>
<dbReference type="InterPro" id="IPR006311">
    <property type="entry name" value="TAT_signal"/>
</dbReference>
<evidence type="ECO:0000313" key="3">
    <source>
        <dbReference type="EMBL" id="TYR36618.1"/>
    </source>
</evidence>
<dbReference type="AlphaFoldDB" id="A0A5D4H7F5"/>
<dbReference type="Gene3D" id="3.40.640.10">
    <property type="entry name" value="Type I PLP-dependent aspartate aminotransferase-like (Major domain)"/>
    <property type="match status" value="1"/>
</dbReference>
<dbReference type="CDD" id="cd00616">
    <property type="entry name" value="AHBA_syn"/>
    <property type="match status" value="1"/>
</dbReference>
<dbReference type="RefSeq" id="WP_148918871.1">
    <property type="nucleotide sequence ID" value="NZ_VTAV01000004.1"/>
</dbReference>
<comment type="caution">
    <text evidence="3">The sequence shown here is derived from an EMBL/GenBank/DDBJ whole genome shotgun (WGS) entry which is preliminary data.</text>
</comment>
<name>A0A5D4H7F5_9SPHI</name>
<keyword evidence="4" id="KW-1185">Reference proteome</keyword>
<dbReference type="InterPro" id="IPR000653">
    <property type="entry name" value="DegT/StrS_aminotransferase"/>
</dbReference>
<keyword evidence="3" id="KW-0808">Transferase</keyword>
<organism evidence="3 4">
    <name type="scientific">Sphingobacterium phlebotomi</name>
    <dbReference type="NCBI Taxonomy" id="2605433"/>
    <lineage>
        <taxon>Bacteria</taxon>
        <taxon>Pseudomonadati</taxon>
        <taxon>Bacteroidota</taxon>
        <taxon>Sphingobacteriia</taxon>
        <taxon>Sphingobacteriales</taxon>
        <taxon>Sphingobacteriaceae</taxon>
        <taxon>Sphingobacterium</taxon>
    </lineage>
</organism>
<accession>A0A5D4H7F5</accession>
<dbReference type="Pfam" id="PF01041">
    <property type="entry name" value="DegT_DnrJ_EryC1"/>
    <property type="match status" value="1"/>
</dbReference>
<evidence type="ECO:0000313" key="4">
    <source>
        <dbReference type="Proteomes" id="UP000322362"/>
    </source>
</evidence>
<dbReference type="PROSITE" id="PS51318">
    <property type="entry name" value="TAT"/>
    <property type="match status" value="1"/>
</dbReference>
<protein>
    <submittedName>
        <fullName evidence="3">DegT/DnrJ/EryC1/StrS family aminotransferase</fullName>
    </submittedName>
</protein>
<dbReference type="GO" id="GO:0030170">
    <property type="term" value="F:pyridoxal phosphate binding"/>
    <property type="evidence" value="ECO:0007669"/>
    <property type="project" value="TreeGrafter"/>
</dbReference>